<evidence type="ECO:0000313" key="19">
    <source>
        <dbReference type="Ensembl" id="ENSDLAP00005083350.1"/>
    </source>
</evidence>
<dbReference type="Proteomes" id="UP000694389">
    <property type="component" value="Unassembled WGS sequence"/>
</dbReference>
<keyword evidence="2" id="KW-1003">Cell membrane</keyword>
<dbReference type="FunFam" id="2.120.10.30:FF:000241">
    <property type="entry name" value="Low-density lipoprotein receptor-related protein 6"/>
    <property type="match status" value="1"/>
</dbReference>
<dbReference type="InterPro" id="IPR002172">
    <property type="entry name" value="LDrepeatLR_classA_rpt"/>
</dbReference>
<feature type="disulfide bond" evidence="13">
    <location>
        <begin position="173"/>
        <end position="191"/>
    </location>
</feature>
<dbReference type="GO" id="GO:0043235">
    <property type="term" value="C:receptor complex"/>
    <property type="evidence" value="ECO:0007669"/>
    <property type="project" value="TreeGrafter"/>
</dbReference>
<evidence type="ECO:0000256" key="4">
    <source>
        <dbReference type="ARBA" id="ARBA00022583"/>
    </source>
</evidence>
<dbReference type="FunFam" id="2.10.25.10:FF:000009">
    <property type="entry name" value="Low-density lipoprotein receptor isoform 1"/>
    <property type="match status" value="1"/>
</dbReference>
<keyword evidence="12" id="KW-0325">Glycoprotein</keyword>
<proteinExistence type="predicted"/>
<evidence type="ECO:0000259" key="17">
    <source>
        <dbReference type="SMART" id="SM00179"/>
    </source>
</evidence>
<feature type="disulfide bond" evidence="13">
    <location>
        <begin position="166"/>
        <end position="178"/>
    </location>
</feature>
<dbReference type="InterPro" id="IPR023415">
    <property type="entry name" value="LDLR_class-A_CS"/>
</dbReference>
<protein>
    <recommendedName>
        <fullName evidence="21">Very low-density lipoprotein receptor</fullName>
    </recommendedName>
</protein>
<evidence type="ECO:0000256" key="16">
    <source>
        <dbReference type="SAM" id="SignalP"/>
    </source>
</evidence>
<sequence length="708" mass="77875">MQPWRTSSMGHLAGLFLLIVPLTCSRIWGAAGHSLPACHEQLEFRCRDGSCIPRLSVCDGHKHCEDGSDEHRCGHPWCKKDEFACRSRRCISLHFLCDGVDSCGDGSDEASCMNCTAAGFFSCGLSDACLPGNKLCDGRIDCKDGRDESGELCGWSQPRPQTSPACTASEFQCGDGQCIRQTWRCDHTPDCSDGSDENNCDQNECQVNNGGCSHRCVDLPMGYLCDCPDNMRLVGDSQCEEVNTCLENDMCDQLCVRKNDGVTCGCHKDYEMNPTTGECKAKGDEAQLVFTSSKGLQWLSITGTEYTELAPYLPGPGPVAALASNRTLYWARQGRGSIYRVSMDGNPQDSVLVMKVQGSVSGLAVDWIHQLLYWSSMENGSVNVGLLDGSAQRRLITGLDKPSAVAVDPLQGLLFWTQCGVSSKIERASLAGRDRVALVTSSIRHPVALSLDMPRQLLYWVDQGMRTISRVNLEGRHRKTVVESNGYLDRPFGLAVFEGFVYWSEEVTRSICRANKHNGKLNFQVLLSNATSPGGVAIIQPVLQPNGPSVCGHTRMVCQHECVVNLLSESPEFSCSPTETEHNKSLEIPAISRTVPESTLSDPTFAGILSLIMFLSVLLVGMALWWWREEFRPSRSLAEQSFSLKESQDPLINQGPPISPNTCLIKAREVSAHTLADTKTASFTFRKQILLDTTIHSSVNLKYIYIYI</sequence>
<dbReference type="PROSITE" id="PS51120">
    <property type="entry name" value="LDLRB"/>
    <property type="match status" value="4"/>
</dbReference>
<keyword evidence="7" id="KW-0677">Repeat</keyword>
<reference evidence="19" key="2">
    <citation type="submission" date="2025-09" db="UniProtKB">
        <authorList>
            <consortium name="Ensembl"/>
        </authorList>
    </citation>
    <scope>IDENTIFICATION</scope>
</reference>
<comment type="caution">
    <text evidence="13">Lacks conserved residue(s) required for the propagation of feature annotation.</text>
</comment>
<evidence type="ECO:0000256" key="5">
    <source>
        <dbReference type="ARBA" id="ARBA00022692"/>
    </source>
</evidence>
<feature type="chain" id="PRO_5035714311" description="Very low-density lipoprotein receptor" evidence="16">
    <location>
        <begin position="26"/>
        <end position="708"/>
    </location>
</feature>
<dbReference type="InterPro" id="IPR011042">
    <property type="entry name" value="6-blade_b-propeller_TolB-like"/>
</dbReference>
<organism evidence="19 20">
    <name type="scientific">Dicentrarchus labrax</name>
    <name type="common">European seabass</name>
    <name type="synonym">Morone labrax</name>
    <dbReference type="NCBI Taxonomy" id="13489"/>
    <lineage>
        <taxon>Eukaryota</taxon>
        <taxon>Metazoa</taxon>
        <taxon>Chordata</taxon>
        <taxon>Craniata</taxon>
        <taxon>Vertebrata</taxon>
        <taxon>Euteleostomi</taxon>
        <taxon>Actinopterygii</taxon>
        <taxon>Neopterygii</taxon>
        <taxon>Teleostei</taxon>
        <taxon>Neoteleostei</taxon>
        <taxon>Acanthomorphata</taxon>
        <taxon>Eupercaria</taxon>
        <taxon>Moronidae</taxon>
        <taxon>Dicentrarchus</taxon>
    </lineage>
</organism>
<dbReference type="SUPFAM" id="SSF57424">
    <property type="entry name" value="LDL receptor-like module"/>
    <property type="match status" value="4"/>
</dbReference>
<dbReference type="SMART" id="SM00192">
    <property type="entry name" value="LDLa"/>
    <property type="match status" value="4"/>
</dbReference>
<evidence type="ECO:0000256" key="14">
    <source>
        <dbReference type="PROSITE-ProRule" id="PRU00461"/>
    </source>
</evidence>
<keyword evidence="8 15" id="KW-1133">Transmembrane helix</keyword>
<keyword evidence="6 16" id="KW-0732">Signal</keyword>
<dbReference type="GeneTree" id="ENSGT00940000165170"/>
<dbReference type="InterPro" id="IPR036055">
    <property type="entry name" value="LDL_receptor-like_sf"/>
</dbReference>
<keyword evidence="5 15" id="KW-0812">Transmembrane</keyword>
<evidence type="ECO:0000256" key="12">
    <source>
        <dbReference type="ARBA" id="ARBA00023180"/>
    </source>
</evidence>
<dbReference type="PRINTS" id="PR00261">
    <property type="entry name" value="LDLRECEPTOR"/>
</dbReference>
<keyword evidence="3" id="KW-0245">EGF-like domain</keyword>
<evidence type="ECO:0000256" key="10">
    <source>
        <dbReference type="ARBA" id="ARBA00023157"/>
    </source>
</evidence>
<evidence type="ECO:0000256" key="2">
    <source>
        <dbReference type="ARBA" id="ARBA00022475"/>
    </source>
</evidence>
<evidence type="ECO:0008006" key="21">
    <source>
        <dbReference type="Google" id="ProtNLM"/>
    </source>
</evidence>
<dbReference type="SMART" id="SM00135">
    <property type="entry name" value="LY"/>
    <property type="match status" value="5"/>
</dbReference>
<keyword evidence="11" id="KW-0675">Receptor</keyword>
<dbReference type="SUPFAM" id="SSF63825">
    <property type="entry name" value="YWTD domain"/>
    <property type="match status" value="1"/>
</dbReference>
<dbReference type="InterPro" id="IPR000742">
    <property type="entry name" value="EGF"/>
</dbReference>
<dbReference type="Ensembl" id="ENSDLAT00005087214.1">
    <property type="protein sequence ID" value="ENSDLAP00005083350.1"/>
    <property type="gene ID" value="ENSDLAG00005029738.1"/>
</dbReference>
<dbReference type="GO" id="GO:0005509">
    <property type="term" value="F:calcium ion binding"/>
    <property type="evidence" value="ECO:0007669"/>
    <property type="project" value="InterPro"/>
</dbReference>
<comment type="subcellular location">
    <subcellularLocation>
        <location evidence="1">Cell membrane</location>
        <topology evidence="1">Single-pass type I membrane protein</topology>
    </subcellularLocation>
</comment>
<dbReference type="Pfam" id="PF00057">
    <property type="entry name" value="Ldl_recept_a"/>
    <property type="match status" value="3"/>
</dbReference>
<dbReference type="AlphaFoldDB" id="A0A8P4KTV4"/>
<reference evidence="19" key="1">
    <citation type="submission" date="2025-08" db="UniProtKB">
        <authorList>
            <consortium name="Ensembl"/>
        </authorList>
    </citation>
    <scope>IDENTIFICATION</scope>
</reference>
<dbReference type="FunFam" id="4.10.400.10:FF:000034">
    <property type="entry name" value="Low-density lipoprotein receptor-related protein 2"/>
    <property type="match status" value="1"/>
</dbReference>
<evidence type="ECO:0000256" key="15">
    <source>
        <dbReference type="SAM" id="Phobius"/>
    </source>
</evidence>
<feature type="repeat" description="LDL-receptor class B" evidence="14">
    <location>
        <begin position="370"/>
        <end position="411"/>
    </location>
</feature>
<dbReference type="CDD" id="cd00112">
    <property type="entry name" value="LDLa"/>
    <property type="match status" value="4"/>
</dbReference>
<feature type="disulfide bond" evidence="13">
    <location>
        <begin position="58"/>
        <end position="73"/>
    </location>
</feature>
<evidence type="ECO:0000256" key="13">
    <source>
        <dbReference type="PROSITE-ProRule" id="PRU00124"/>
    </source>
</evidence>
<dbReference type="InterPro" id="IPR000033">
    <property type="entry name" value="LDLR_classB_rpt"/>
</dbReference>
<keyword evidence="20" id="KW-1185">Reference proteome</keyword>
<name>A0A8P4KTV4_DICLA</name>
<evidence type="ECO:0000256" key="9">
    <source>
        <dbReference type="ARBA" id="ARBA00023136"/>
    </source>
</evidence>
<dbReference type="InterPro" id="IPR001881">
    <property type="entry name" value="EGF-like_Ca-bd_dom"/>
</dbReference>
<feature type="signal peptide" evidence="16">
    <location>
        <begin position="1"/>
        <end position="25"/>
    </location>
</feature>
<feature type="disulfide bond" evidence="13">
    <location>
        <begin position="97"/>
        <end position="112"/>
    </location>
</feature>
<feature type="disulfide bond" evidence="13">
    <location>
        <begin position="46"/>
        <end position="64"/>
    </location>
</feature>
<dbReference type="InterPro" id="IPR051221">
    <property type="entry name" value="LDLR-related"/>
</dbReference>
<feature type="disulfide bond" evidence="13">
    <location>
        <begin position="78"/>
        <end position="90"/>
    </location>
</feature>
<evidence type="ECO:0000256" key="7">
    <source>
        <dbReference type="ARBA" id="ARBA00022737"/>
    </source>
</evidence>
<feature type="transmembrane region" description="Helical" evidence="15">
    <location>
        <begin position="605"/>
        <end position="627"/>
    </location>
</feature>
<dbReference type="Gene3D" id="2.10.25.10">
    <property type="entry name" value="Laminin"/>
    <property type="match status" value="2"/>
</dbReference>
<accession>A0A8P4KTV4</accession>
<dbReference type="SMART" id="SM00181">
    <property type="entry name" value="EGF"/>
    <property type="match status" value="2"/>
</dbReference>
<dbReference type="GO" id="GO:0005886">
    <property type="term" value="C:plasma membrane"/>
    <property type="evidence" value="ECO:0007669"/>
    <property type="project" value="UniProtKB-SubCell"/>
</dbReference>
<feature type="domain" description="EGF-like" evidence="18">
    <location>
        <begin position="244"/>
        <end position="280"/>
    </location>
</feature>
<dbReference type="PROSITE" id="PS01209">
    <property type="entry name" value="LDLRA_1"/>
    <property type="match status" value="1"/>
</dbReference>
<feature type="disulfide bond" evidence="13">
    <location>
        <begin position="85"/>
        <end position="103"/>
    </location>
</feature>
<evidence type="ECO:0000313" key="20">
    <source>
        <dbReference type="Proteomes" id="UP000694389"/>
    </source>
</evidence>
<dbReference type="GO" id="GO:0006897">
    <property type="term" value="P:endocytosis"/>
    <property type="evidence" value="ECO:0007669"/>
    <property type="project" value="UniProtKB-KW"/>
</dbReference>
<dbReference type="Gene3D" id="2.120.10.30">
    <property type="entry name" value="TolB, C-terminal domain"/>
    <property type="match status" value="1"/>
</dbReference>
<dbReference type="Pfam" id="PF00058">
    <property type="entry name" value="Ldl_recept_b"/>
    <property type="match status" value="1"/>
</dbReference>
<evidence type="ECO:0000259" key="18">
    <source>
        <dbReference type="SMART" id="SM00181"/>
    </source>
</evidence>
<dbReference type="SUPFAM" id="SSF57196">
    <property type="entry name" value="EGF/Laminin"/>
    <property type="match status" value="1"/>
</dbReference>
<feature type="disulfide bond" evidence="13">
    <location>
        <begin position="185"/>
        <end position="200"/>
    </location>
</feature>
<evidence type="ECO:0000256" key="11">
    <source>
        <dbReference type="ARBA" id="ARBA00023170"/>
    </source>
</evidence>
<feature type="domain" description="EGF-like calcium-binding" evidence="17">
    <location>
        <begin position="201"/>
        <end position="240"/>
    </location>
</feature>
<evidence type="ECO:0000256" key="6">
    <source>
        <dbReference type="ARBA" id="ARBA00022729"/>
    </source>
</evidence>
<evidence type="ECO:0000256" key="1">
    <source>
        <dbReference type="ARBA" id="ARBA00004251"/>
    </source>
</evidence>
<keyword evidence="4" id="KW-0254">Endocytosis</keyword>
<feature type="repeat" description="LDL-receptor class B" evidence="14">
    <location>
        <begin position="326"/>
        <end position="369"/>
    </location>
</feature>
<dbReference type="PANTHER" id="PTHR22722">
    <property type="entry name" value="LOW-DENSITY LIPOPROTEIN RECEPTOR-RELATED PROTEIN 2-RELATED"/>
    <property type="match status" value="1"/>
</dbReference>
<keyword evidence="9 15" id="KW-0472">Membrane</keyword>
<evidence type="ECO:0000256" key="3">
    <source>
        <dbReference type="ARBA" id="ARBA00022536"/>
    </source>
</evidence>
<dbReference type="Gene3D" id="4.10.400.10">
    <property type="entry name" value="Low-density Lipoprotein Receptor"/>
    <property type="match status" value="4"/>
</dbReference>
<evidence type="ECO:0000256" key="8">
    <source>
        <dbReference type="ARBA" id="ARBA00022989"/>
    </source>
</evidence>
<feature type="domain" description="EGF-like" evidence="18">
    <location>
        <begin position="204"/>
        <end position="240"/>
    </location>
</feature>
<dbReference type="PROSITE" id="PS50068">
    <property type="entry name" value="LDLRA_2"/>
    <property type="match status" value="4"/>
</dbReference>
<dbReference type="SMART" id="SM00179">
    <property type="entry name" value="EGF_CA"/>
    <property type="match status" value="1"/>
</dbReference>
<gene>
    <name evidence="19" type="primary">LOC127350245</name>
</gene>
<keyword evidence="10 13" id="KW-1015">Disulfide bond</keyword>
<feature type="repeat" description="LDL-receptor class B" evidence="14">
    <location>
        <begin position="412"/>
        <end position="455"/>
    </location>
</feature>
<feature type="repeat" description="LDL-receptor class B" evidence="14">
    <location>
        <begin position="456"/>
        <end position="500"/>
    </location>
</feature>